<feature type="domain" description="HTH iclR-type" evidence="4">
    <location>
        <begin position="7"/>
        <end position="66"/>
    </location>
</feature>
<dbReference type="EMBL" id="FNPC01000003">
    <property type="protein sequence ID" value="SDY16064.1"/>
    <property type="molecule type" value="Genomic_DNA"/>
</dbReference>
<dbReference type="Gene3D" id="1.10.10.10">
    <property type="entry name" value="Winged helix-like DNA-binding domain superfamily/Winged helix DNA-binding domain"/>
    <property type="match status" value="1"/>
</dbReference>
<dbReference type="InterPro" id="IPR005471">
    <property type="entry name" value="Tscrpt_reg_IclR_N"/>
</dbReference>
<dbReference type="GO" id="GO:0045892">
    <property type="term" value="P:negative regulation of DNA-templated transcription"/>
    <property type="evidence" value="ECO:0007669"/>
    <property type="project" value="TreeGrafter"/>
</dbReference>
<evidence type="ECO:0000256" key="2">
    <source>
        <dbReference type="ARBA" id="ARBA00023125"/>
    </source>
</evidence>
<dbReference type="AlphaFoldDB" id="A0A1H3HMP9"/>
<evidence type="ECO:0000256" key="1">
    <source>
        <dbReference type="ARBA" id="ARBA00023015"/>
    </source>
</evidence>
<dbReference type="InterPro" id="IPR036388">
    <property type="entry name" value="WH-like_DNA-bd_sf"/>
</dbReference>
<dbReference type="SMART" id="SM00346">
    <property type="entry name" value="HTH_ICLR"/>
    <property type="match status" value="1"/>
</dbReference>
<dbReference type="Gene3D" id="3.30.450.40">
    <property type="match status" value="1"/>
</dbReference>
<evidence type="ECO:0000259" key="4">
    <source>
        <dbReference type="PROSITE" id="PS51077"/>
    </source>
</evidence>
<name>A0A1H3HMP9_9EURY</name>
<dbReference type="OrthoDB" id="14763at2157"/>
<reference evidence="7" key="1">
    <citation type="submission" date="2016-10" db="EMBL/GenBank/DDBJ databases">
        <authorList>
            <person name="Varghese N."/>
            <person name="Submissions S."/>
        </authorList>
    </citation>
    <scope>NUCLEOTIDE SEQUENCE [LARGE SCALE GENOMIC DNA]</scope>
    <source>
        <strain evidence="7">DC30,IBRC 10041,KCTC 4046</strain>
    </source>
</reference>
<evidence type="ECO:0000259" key="5">
    <source>
        <dbReference type="PROSITE" id="PS51078"/>
    </source>
</evidence>
<keyword evidence="1" id="KW-0805">Transcription regulation</keyword>
<organism evidence="6 7">
    <name type="scientific">Halopenitus persicus</name>
    <dbReference type="NCBI Taxonomy" id="1048396"/>
    <lineage>
        <taxon>Archaea</taxon>
        <taxon>Methanobacteriati</taxon>
        <taxon>Methanobacteriota</taxon>
        <taxon>Stenosarchaea group</taxon>
        <taxon>Halobacteria</taxon>
        <taxon>Halobacteriales</taxon>
        <taxon>Haloferacaceae</taxon>
        <taxon>Halopenitus</taxon>
    </lineage>
</organism>
<dbReference type="SUPFAM" id="SSF55781">
    <property type="entry name" value="GAF domain-like"/>
    <property type="match status" value="1"/>
</dbReference>
<dbReference type="Pfam" id="PF09339">
    <property type="entry name" value="HTH_IclR"/>
    <property type="match status" value="1"/>
</dbReference>
<evidence type="ECO:0000256" key="3">
    <source>
        <dbReference type="ARBA" id="ARBA00023163"/>
    </source>
</evidence>
<gene>
    <name evidence="6" type="ORF">SAMN05216564_103322</name>
</gene>
<evidence type="ECO:0000313" key="6">
    <source>
        <dbReference type="EMBL" id="SDY16064.1"/>
    </source>
</evidence>
<keyword evidence="7" id="KW-1185">Reference proteome</keyword>
<dbReference type="InterPro" id="IPR036390">
    <property type="entry name" value="WH_DNA-bd_sf"/>
</dbReference>
<accession>A0A1H3HMP9</accession>
<dbReference type="RefSeq" id="WP_092731672.1">
    <property type="nucleotide sequence ID" value="NZ_FNPC01000003.1"/>
</dbReference>
<dbReference type="GO" id="GO:0003677">
    <property type="term" value="F:DNA binding"/>
    <property type="evidence" value="ECO:0007669"/>
    <property type="project" value="UniProtKB-KW"/>
</dbReference>
<keyword evidence="3" id="KW-0804">Transcription</keyword>
<keyword evidence="2" id="KW-0238">DNA-binding</keyword>
<dbReference type="PROSITE" id="PS51077">
    <property type="entry name" value="HTH_ICLR"/>
    <property type="match status" value="1"/>
</dbReference>
<dbReference type="PANTHER" id="PTHR30136:SF35">
    <property type="entry name" value="HTH-TYPE TRANSCRIPTIONAL REGULATOR RV1719"/>
    <property type="match status" value="1"/>
</dbReference>
<protein>
    <submittedName>
        <fullName evidence="6">Transcriptional regulator, IclR family</fullName>
    </submittedName>
</protein>
<dbReference type="Proteomes" id="UP000199079">
    <property type="component" value="Unassembled WGS sequence"/>
</dbReference>
<dbReference type="InterPro" id="IPR029016">
    <property type="entry name" value="GAF-like_dom_sf"/>
</dbReference>
<proteinExistence type="predicted"/>
<dbReference type="PANTHER" id="PTHR30136">
    <property type="entry name" value="HELIX-TURN-HELIX TRANSCRIPTIONAL REGULATOR, ICLR FAMILY"/>
    <property type="match status" value="1"/>
</dbReference>
<dbReference type="SUPFAM" id="SSF46785">
    <property type="entry name" value="Winged helix' DNA-binding domain"/>
    <property type="match status" value="1"/>
</dbReference>
<dbReference type="PROSITE" id="PS51078">
    <property type="entry name" value="ICLR_ED"/>
    <property type="match status" value="1"/>
</dbReference>
<evidence type="ECO:0000313" key="7">
    <source>
        <dbReference type="Proteomes" id="UP000199079"/>
    </source>
</evidence>
<dbReference type="InterPro" id="IPR014757">
    <property type="entry name" value="Tscrpt_reg_IclR_C"/>
</dbReference>
<feature type="domain" description="IclR-ED" evidence="5">
    <location>
        <begin position="67"/>
        <end position="250"/>
    </location>
</feature>
<sequence>MTTSNQLTTVLTALEVLEILESEGEIGPSKLAERLDIARPTAYKYLATLTEGGYARNDDGVYRPSYKVLGLGSRLKYRQTLFKVGQEPLRRLASKLEEPAFLGIEESGEWIVLHREGDVASLDLRTYSGLRLPLHTHAAGRVVLANMDPEQRDSTIVSQELEARTEKTTTNPKELATELDRIREQGYAITWDEQALGVGTAARPISAEGEFLGTVSVATLTSKMQDEDNQDRILRLLKEAAEETLLNYRHR</sequence>
<dbReference type="GO" id="GO:0003700">
    <property type="term" value="F:DNA-binding transcription factor activity"/>
    <property type="evidence" value="ECO:0007669"/>
    <property type="project" value="TreeGrafter"/>
</dbReference>
<dbReference type="Pfam" id="PF01614">
    <property type="entry name" value="IclR_C"/>
    <property type="match status" value="1"/>
</dbReference>
<dbReference type="InterPro" id="IPR050707">
    <property type="entry name" value="HTH_MetabolicPath_Reg"/>
</dbReference>